<dbReference type="EC" id="3.2.1.22" evidence="2 5"/>
<dbReference type="InterPro" id="IPR013780">
    <property type="entry name" value="Glyco_hydro_b"/>
</dbReference>
<name>A0A4Q7LYN4_9MICO</name>
<dbReference type="CDD" id="cd14791">
    <property type="entry name" value="GH36"/>
    <property type="match status" value="1"/>
</dbReference>
<dbReference type="PIRSF" id="PIRSF005536">
    <property type="entry name" value="Agal"/>
    <property type="match status" value="1"/>
</dbReference>
<dbReference type="SUPFAM" id="SSF51445">
    <property type="entry name" value="(Trans)glycosidases"/>
    <property type="match status" value="1"/>
</dbReference>
<dbReference type="RefSeq" id="WP_130411235.1">
    <property type="nucleotide sequence ID" value="NZ_SGWX01000001.1"/>
</dbReference>
<evidence type="ECO:0000256" key="5">
    <source>
        <dbReference type="PIRNR" id="PIRNR005536"/>
    </source>
</evidence>
<dbReference type="PRINTS" id="PR00743">
    <property type="entry name" value="GLHYDRLASE36"/>
</dbReference>
<evidence type="ECO:0000259" key="8">
    <source>
        <dbReference type="Pfam" id="PF16875"/>
    </source>
</evidence>
<evidence type="ECO:0000256" key="3">
    <source>
        <dbReference type="ARBA" id="ARBA00022801"/>
    </source>
</evidence>
<dbReference type="InterPro" id="IPR031705">
    <property type="entry name" value="Glyco_hydro_36_C"/>
</dbReference>
<comment type="catalytic activity">
    <reaction evidence="1 5">
        <text>Hydrolysis of terminal, non-reducing alpha-D-galactose residues in alpha-D-galactosides, including galactose oligosaccharides, galactomannans and galactolipids.</text>
        <dbReference type="EC" id="3.2.1.22"/>
    </reaction>
</comment>
<dbReference type="PROSITE" id="PS00512">
    <property type="entry name" value="ALPHA_GALACTOSIDASE"/>
    <property type="match status" value="1"/>
</dbReference>
<dbReference type="InterPro" id="IPR017853">
    <property type="entry name" value="GH"/>
</dbReference>
<dbReference type="GO" id="GO:0004557">
    <property type="term" value="F:alpha-galactosidase activity"/>
    <property type="evidence" value="ECO:0007669"/>
    <property type="project" value="UniProtKB-UniRule"/>
</dbReference>
<evidence type="ECO:0000256" key="2">
    <source>
        <dbReference type="ARBA" id="ARBA00012755"/>
    </source>
</evidence>
<keyword evidence="3 5" id="KW-0378">Hydrolase</keyword>
<dbReference type="InterPro" id="IPR038417">
    <property type="entry name" value="Alpga-gal_N_sf"/>
</dbReference>
<evidence type="ECO:0000259" key="7">
    <source>
        <dbReference type="Pfam" id="PF16874"/>
    </source>
</evidence>
<evidence type="ECO:0000256" key="6">
    <source>
        <dbReference type="PIRSR" id="PIRSR005536-1"/>
    </source>
</evidence>
<dbReference type="OrthoDB" id="9758822at2"/>
<dbReference type="FunFam" id="3.20.20.70:FF:000118">
    <property type="entry name" value="Alpha-galactosidase"/>
    <property type="match status" value="1"/>
</dbReference>
<feature type="active site" description="Proton donor" evidence="6">
    <location>
        <position position="516"/>
    </location>
</feature>
<dbReference type="InterPro" id="IPR013785">
    <property type="entry name" value="Aldolase_TIM"/>
</dbReference>
<keyword evidence="4 5" id="KW-0326">Glycosidase</keyword>
<accession>A0A4Q7LYN4</accession>
<dbReference type="Gene3D" id="2.70.98.60">
    <property type="entry name" value="alpha-galactosidase from lactobacil brevis"/>
    <property type="match status" value="1"/>
</dbReference>
<comment type="similarity">
    <text evidence="5">Belongs to the glycosyl hydrolase.</text>
</comment>
<dbReference type="Pfam" id="PF02065">
    <property type="entry name" value="Melibiase"/>
    <property type="match status" value="1"/>
</dbReference>
<dbReference type="Proteomes" id="UP000293852">
    <property type="component" value="Unassembled WGS sequence"/>
</dbReference>
<dbReference type="PANTHER" id="PTHR43053">
    <property type="entry name" value="GLYCOSIDASE FAMILY 31"/>
    <property type="match status" value="1"/>
</dbReference>
<dbReference type="Gene3D" id="3.20.20.70">
    <property type="entry name" value="Aldolase class I"/>
    <property type="match status" value="1"/>
</dbReference>
<evidence type="ECO:0000256" key="1">
    <source>
        <dbReference type="ARBA" id="ARBA00001255"/>
    </source>
</evidence>
<dbReference type="Pfam" id="PF16875">
    <property type="entry name" value="Glyco_hydro_36N"/>
    <property type="match status" value="1"/>
</dbReference>
<dbReference type="Gene3D" id="2.60.40.1180">
    <property type="entry name" value="Golgi alpha-mannosidase II"/>
    <property type="match status" value="1"/>
</dbReference>
<proteinExistence type="inferred from homology"/>
<protein>
    <recommendedName>
        <fullName evidence="2 5">Alpha-galactosidase</fullName>
        <ecNumber evidence="2 5">3.2.1.22</ecNumber>
    </recommendedName>
</protein>
<feature type="domain" description="Glycosyl hydrolase family 36 C-terminal" evidence="7">
    <location>
        <begin position="619"/>
        <end position="699"/>
    </location>
</feature>
<reference evidence="9 10" key="1">
    <citation type="submission" date="2019-02" db="EMBL/GenBank/DDBJ databases">
        <title>Sequencing the genomes of 1000 actinobacteria strains.</title>
        <authorList>
            <person name="Klenk H.-P."/>
        </authorList>
    </citation>
    <scope>NUCLEOTIDE SEQUENCE [LARGE SCALE GENOMIC DNA]</scope>
    <source>
        <strain evidence="9 10">DSM 16932</strain>
    </source>
</reference>
<dbReference type="AlphaFoldDB" id="A0A4Q7LYN4"/>
<dbReference type="EMBL" id="SGWX01000001">
    <property type="protein sequence ID" value="RZS59801.1"/>
    <property type="molecule type" value="Genomic_DNA"/>
</dbReference>
<dbReference type="Pfam" id="PF16874">
    <property type="entry name" value="Glyco_hydro_36C"/>
    <property type="match status" value="1"/>
</dbReference>
<evidence type="ECO:0000256" key="4">
    <source>
        <dbReference type="ARBA" id="ARBA00023295"/>
    </source>
</evidence>
<sequence>MRIGTDDVAHLRAGGVSLVVAVGEGLPRVVHWGPDLGSLSQEHLRALVTSSVPPIVSGPVDAVVPLAVLPEAHRGWFGTPGVSGHRGGRDFSPAFTSRAVEHTEHDQGAQRLVVHARDAKALLSLVLTIELASSGLVTLRATLTNDDHDSEYWLDQMNLALPVPTEATELLDFTGRHLRERAPQRSPFTQGTHLRENRRGRTGSDAATLLIAGRPGFAFEAGQVWGVHVGWSGNHRVLAERNAEGQGVLAGGELLLPGELRLAPGQSYTTPTVYGSWGDGLNALSWRFHDYLRARPNHPSPRRAVLLNTWEAVYFAQDVETLSELADAAADVGIERFVLDDGWFRGRRDDSAGLGDWFVDPDVWPDGLDKLVERVRERGMEFGLWFEPEMVNTDSDLARAHPEWILSAGERLPPEARHQQVLDLTEPEAFEFVLARLDALVLEYGIDFVKWDHNRDLVDAGHEGAPAVHWQTLAAYRLMDTLRERHPGLEIESCASGGARVDLGVLERTDRVWASDAIDALERQHIERWTRLLLPPELIGSHIGSAWAAATGRTHELEFRAGTAFFGCLGVERDLRRADAAERQALREWIALYRRHQVLLHTGRFHTVDHGDDSLHVHGVVARDQSEAIFSFAAVATSPYARPGLVRLPGLDPDAEYLVTPVALASQVEKFMGRTVPPWWATGARLPGGVLSRRGVQIPALFPERLTMVHLVRTVESTP</sequence>
<dbReference type="InterPro" id="IPR000111">
    <property type="entry name" value="Glyco_hydro_27/36_CS"/>
</dbReference>
<comment type="caution">
    <text evidence="9">The sequence shown here is derived from an EMBL/GenBank/DDBJ whole genome shotgun (WGS) entry which is preliminary data.</text>
</comment>
<evidence type="ECO:0000313" key="10">
    <source>
        <dbReference type="Proteomes" id="UP000293852"/>
    </source>
</evidence>
<feature type="active site" description="Nucleophile" evidence="6">
    <location>
        <position position="452"/>
    </location>
</feature>
<dbReference type="InterPro" id="IPR050985">
    <property type="entry name" value="Alpha-glycosidase_related"/>
</dbReference>
<dbReference type="InterPro" id="IPR002252">
    <property type="entry name" value="Glyco_hydro_36"/>
</dbReference>
<organism evidence="9 10">
    <name type="scientific">Xylanimonas ulmi</name>
    <dbReference type="NCBI Taxonomy" id="228973"/>
    <lineage>
        <taxon>Bacteria</taxon>
        <taxon>Bacillati</taxon>
        <taxon>Actinomycetota</taxon>
        <taxon>Actinomycetes</taxon>
        <taxon>Micrococcales</taxon>
        <taxon>Promicromonosporaceae</taxon>
        <taxon>Xylanimonas</taxon>
    </lineage>
</organism>
<gene>
    <name evidence="9" type="ORF">EV386_0037</name>
</gene>
<dbReference type="GO" id="GO:0016052">
    <property type="term" value="P:carbohydrate catabolic process"/>
    <property type="evidence" value="ECO:0007669"/>
    <property type="project" value="InterPro"/>
</dbReference>
<feature type="domain" description="Glycosyl hydrolase family 36 N-terminal" evidence="8">
    <location>
        <begin position="25"/>
        <end position="263"/>
    </location>
</feature>
<dbReference type="PANTHER" id="PTHR43053:SF3">
    <property type="entry name" value="ALPHA-GALACTOSIDASE C-RELATED"/>
    <property type="match status" value="1"/>
</dbReference>
<keyword evidence="10" id="KW-1185">Reference proteome</keyword>
<evidence type="ECO:0000313" key="9">
    <source>
        <dbReference type="EMBL" id="RZS59801.1"/>
    </source>
</evidence>
<dbReference type="InterPro" id="IPR031704">
    <property type="entry name" value="Glyco_hydro_36_N"/>
</dbReference>